<protein>
    <submittedName>
        <fullName evidence="2">Uncharacterized protein</fullName>
    </submittedName>
</protein>
<accession>A0A2P5WP29</accession>
<evidence type="ECO:0000313" key="2">
    <source>
        <dbReference type="EMBL" id="PPR92833.1"/>
    </source>
</evidence>
<dbReference type="AlphaFoldDB" id="A0A2P5WP29"/>
<evidence type="ECO:0000256" key="1">
    <source>
        <dbReference type="SAM" id="MobiDB-lite"/>
    </source>
</evidence>
<name>A0A2P5WP29_GOSBA</name>
<sequence>MTSTIYDVYGTLPCLKAMDSLANKPTQTITDTQTFEPGTSFQTTILHSLICASQFQFLSNGVRQNTKAIGTTSANPQGAAEGLSPTSKPSTPDKSFASTIDPPHKQCNQSVLQTHLKRRADGYQLEAMDLAE</sequence>
<feature type="compositionally biased region" description="Low complexity" evidence="1">
    <location>
        <begin position="84"/>
        <end position="95"/>
    </location>
</feature>
<reference evidence="2 3" key="1">
    <citation type="submission" date="2015-01" db="EMBL/GenBank/DDBJ databases">
        <title>Genome of allotetraploid Gossypium barbadense reveals genomic plasticity and fiber elongation in cotton evolution.</title>
        <authorList>
            <person name="Chen X."/>
            <person name="Liu X."/>
            <person name="Zhao B."/>
            <person name="Zheng H."/>
            <person name="Hu Y."/>
            <person name="Lu G."/>
            <person name="Yang C."/>
            <person name="Chen J."/>
            <person name="Shan C."/>
            <person name="Zhang L."/>
            <person name="Zhou Y."/>
            <person name="Wang L."/>
            <person name="Guo W."/>
            <person name="Bai Y."/>
            <person name="Ruan J."/>
            <person name="Shangguan X."/>
            <person name="Mao Y."/>
            <person name="Jiang J."/>
            <person name="Zhu Y."/>
            <person name="Lei J."/>
            <person name="Kang H."/>
            <person name="Chen S."/>
            <person name="He X."/>
            <person name="Wang R."/>
            <person name="Wang Y."/>
            <person name="Chen J."/>
            <person name="Wang L."/>
            <person name="Yu S."/>
            <person name="Wang B."/>
            <person name="Wei J."/>
            <person name="Song S."/>
            <person name="Lu X."/>
            <person name="Gao Z."/>
            <person name="Gu W."/>
            <person name="Deng X."/>
            <person name="Ma D."/>
            <person name="Wang S."/>
            <person name="Liang W."/>
            <person name="Fang L."/>
            <person name="Cai C."/>
            <person name="Zhu X."/>
            <person name="Zhou B."/>
            <person name="Zhang Y."/>
            <person name="Chen Z."/>
            <person name="Xu S."/>
            <person name="Zhu R."/>
            <person name="Wang S."/>
            <person name="Zhang T."/>
            <person name="Zhao G."/>
        </authorList>
    </citation>
    <scope>NUCLEOTIDE SEQUENCE [LARGE SCALE GENOMIC DNA]</scope>
    <source>
        <strain evidence="3">cv. Xinhai21</strain>
        <tissue evidence="2">Leaf</tissue>
    </source>
</reference>
<gene>
    <name evidence="2" type="ORF">GOBAR_AA27845</name>
</gene>
<feature type="region of interest" description="Disordered" evidence="1">
    <location>
        <begin position="68"/>
        <end position="105"/>
    </location>
</feature>
<evidence type="ECO:0000313" key="3">
    <source>
        <dbReference type="Proteomes" id="UP000239757"/>
    </source>
</evidence>
<proteinExistence type="predicted"/>
<organism evidence="2 3">
    <name type="scientific">Gossypium barbadense</name>
    <name type="common">Sea Island cotton</name>
    <name type="synonym">Hibiscus barbadensis</name>
    <dbReference type="NCBI Taxonomy" id="3634"/>
    <lineage>
        <taxon>Eukaryota</taxon>
        <taxon>Viridiplantae</taxon>
        <taxon>Streptophyta</taxon>
        <taxon>Embryophyta</taxon>
        <taxon>Tracheophyta</taxon>
        <taxon>Spermatophyta</taxon>
        <taxon>Magnoliopsida</taxon>
        <taxon>eudicotyledons</taxon>
        <taxon>Gunneridae</taxon>
        <taxon>Pentapetalae</taxon>
        <taxon>rosids</taxon>
        <taxon>malvids</taxon>
        <taxon>Malvales</taxon>
        <taxon>Malvaceae</taxon>
        <taxon>Malvoideae</taxon>
        <taxon>Gossypium</taxon>
    </lineage>
</organism>
<dbReference type="EMBL" id="KZ666938">
    <property type="protein sequence ID" value="PPR92833.1"/>
    <property type="molecule type" value="Genomic_DNA"/>
</dbReference>
<dbReference type="Proteomes" id="UP000239757">
    <property type="component" value="Unassembled WGS sequence"/>
</dbReference>